<dbReference type="SUPFAM" id="SSF46689">
    <property type="entry name" value="Homeodomain-like"/>
    <property type="match status" value="1"/>
</dbReference>
<dbReference type="Pfam" id="PF14246">
    <property type="entry name" value="TetR_C_7"/>
    <property type="match status" value="1"/>
</dbReference>
<dbReference type="PANTHER" id="PTHR30055">
    <property type="entry name" value="HTH-TYPE TRANSCRIPTIONAL REGULATOR RUTR"/>
    <property type="match status" value="1"/>
</dbReference>
<sequence length="246" mass="27311">MEQSERRRPGRPSLSNEELLDKALDLFLEKGFAGTSIDAICASAGMAKRTVYARYGDKENLFKAALSRAIDEWIVPVESLREQESEDLEASLMRIGEILVQNVLNPAGLRLLRLTNAEAVAMPEIAQENVRRGTEPTLRYLADLFRRRLGGGGGNFARAEDAAQAFLSIVVSGPANNAAWGMRMDMVSIGQHTRYCVRLFLHGLLEDAAAPAKDEAGQLRLLLREAEERLGEARMRMDEAVRLVRD</sequence>
<gene>
    <name evidence="5" type="ORF">MTR66_14415</name>
</gene>
<reference evidence="5 6" key="1">
    <citation type="submission" date="2022-04" db="EMBL/GenBank/DDBJ databases">
        <title>Identification of a novel bacterium isolated from mangrove sediments.</title>
        <authorList>
            <person name="Pan X."/>
        </authorList>
    </citation>
    <scope>NUCLEOTIDE SEQUENCE [LARGE SCALE GENOMIC DNA]</scope>
    <source>
        <strain evidence="5 6">B2638</strain>
    </source>
</reference>
<dbReference type="Proteomes" id="UP001202281">
    <property type="component" value="Unassembled WGS sequence"/>
</dbReference>
<dbReference type="PRINTS" id="PR00455">
    <property type="entry name" value="HTHTETR"/>
</dbReference>
<feature type="DNA-binding region" description="H-T-H motif" evidence="2">
    <location>
        <begin position="36"/>
        <end position="55"/>
    </location>
</feature>
<dbReference type="Gene3D" id="1.10.357.10">
    <property type="entry name" value="Tetracycline Repressor, domain 2"/>
    <property type="match status" value="1"/>
</dbReference>
<keyword evidence="6" id="KW-1185">Reference proteome</keyword>
<dbReference type="InterPro" id="IPR001647">
    <property type="entry name" value="HTH_TetR"/>
</dbReference>
<protein>
    <submittedName>
        <fullName evidence="5">TetR/AcrR family transcriptional regulator</fullName>
    </submittedName>
</protein>
<dbReference type="InterPro" id="IPR050109">
    <property type="entry name" value="HTH-type_TetR-like_transc_reg"/>
</dbReference>
<evidence type="ECO:0000259" key="4">
    <source>
        <dbReference type="PROSITE" id="PS50977"/>
    </source>
</evidence>
<feature type="coiled-coil region" evidence="3">
    <location>
        <begin position="216"/>
        <end position="243"/>
    </location>
</feature>
<dbReference type="PANTHER" id="PTHR30055:SF146">
    <property type="entry name" value="HTH-TYPE TRANSCRIPTIONAL DUAL REGULATOR CECR"/>
    <property type="match status" value="1"/>
</dbReference>
<organism evidence="5 6">
    <name type="scientific">Novosphingobium beihaiensis</name>
    <dbReference type="NCBI Taxonomy" id="2930389"/>
    <lineage>
        <taxon>Bacteria</taxon>
        <taxon>Pseudomonadati</taxon>
        <taxon>Pseudomonadota</taxon>
        <taxon>Alphaproteobacteria</taxon>
        <taxon>Sphingomonadales</taxon>
        <taxon>Sphingomonadaceae</taxon>
        <taxon>Novosphingobium</taxon>
    </lineage>
</organism>
<evidence type="ECO:0000313" key="6">
    <source>
        <dbReference type="Proteomes" id="UP001202281"/>
    </source>
</evidence>
<keyword evidence="1 2" id="KW-0238">DNA-binding</keyword>
<dbReference type="InterPro" id="IPR009057">
    <property type="entry name" value="Homeodomain-like_sf"/>
</dbReference>
<evidence type="ECO:0000313" key="5">
    <source>
        <dbReference type="EMBL" id="MCJ2188006.1"/>
    </source>
</evidence>
<dbReference type="RefSeq" id="WP_243922243.1">
    <property type="nucleotide sequence ID" value="NZ_JALHLG010000023.1"/>
</dbReference>
<dbReference type="PROSITE" id="PS50977">
    <property type="entry name" value="HTH_TETR_2"/>
    <property type="match status" value="1"/>
</dbReference>
<evidence type="ECO:0000256" key="2">
    <source>
        <dbReference type="PROSITE-ProRule" id="PRU00335"/>
    </source>
</evidence>
<comment type="caution">
    <text evidence="5">The sequence shown here is derived from an EMBL/GenBank/DDBJ whole genome shotgun (WGS) entry which is preliminary data.</text>
</comment>
<evidence type="ECO:0000256" key="3">
    <source>
        <dbReference type="SAM" id="Coils"/>
    </source>
</evidence>
<keyword evidence="3" id="KW-0175">Coiled coil</keyword>
<evidence type="ECO:0000256" key="1">
    <source>
        <dbReference type="ARBA" id="ARBA00023125"/>
    </source>
</evidence>
<name>A0ABT0BSJ8_9SPHN</name>
<accession>A0ABT0BSJ8</accession>
<dbReference type="Pfam" id="PF00440">
    <property type="entry name" value="TetR_N"/>
    <property type="match status" value="1"/>
</dbReference>
<dbReference type="EMBL" id="JALHLG010000023">
    <property type="protein sequence ID" value="MCJ2188006.1"/>
    <property type="molecule type" value="Genomic_DNA"/>
</dbReference>
<proteinExistence type="predicted"/>
<dbReference type="InterPro" id="IPR039536">
    <property type="entry name" value="TetR_C_Proteobacteria"/>
</dbReference>
<feature type="domain" description="HTH tetR-type" evidence="4">
    <location>
        <begin position="13"/>
        <end position="73"/>
    </location>
</feature>